<dbReference type="PANTHER" id="PTHR12729">
    <property type="entry name" value="TRNA(HIS) GUANYLYLTRANSFERASE-RELATED"/>
    <property type="match status" value="1"/>
</dbReference>
<protein>
    <recommendedName>
        <fullName evidence="1">tRNAHis guanylyltransferase catalytic domain-containing protein</fullName>
    </recommendedName>
</protein>
<proteinExistence type="predicted"/>
<evidence type="ECO:0000259" key="1">
    <source>
        <dbReference type="Pfam" id="PF04446"/>
    </source>
</evidence>
<dbReference type="Gene3D" id="3.30.70.3000">
    <property type="match status" value="1"/>
</dbReference>
<name>A0ABX3BYZ8_9MYCO</name>
<organism evidence="2 3">
    <name type="scientific">Mycobacteroides saopaulense</name>
    <dbReference type="NCBI Taxonomy" id="1578165"/>
    <lineage>
        <taxon>Bacteria</taxon>
        <taxon>Bacillati</taxon>
        <taxon>Actinomycetota</taxon>
        <taxon>Actinomycetes</taxon>
        <taxon>Mycobacteriales</taxon>
        <taxon>Mycobacteriaceae</taxon>
        <taxon>Mycobacteroides</taxon>
    </lineage>
</organism>
<dbReference type="InterPro" id="IPR024956">
    <property type="entry name" value="tRNAHis_GuaTrfase_cat"/>
</dbReference>
<accession>A0ABX3BYZ8</accession>
<keyword evidence="3" id="KW-1185">Reference proteome</keyword>
<dbReference type="Proteomes" id="UP000179621">
    <property type="component" value="Unassembled WGS sequence"/>
</dbReference>
<dbReference type="EMBL" id="MLIH01000027">
    <property type="protein sequence ID" value="OHU08992.1"/>
    <property type="molecule type" value="Genomic_DNA"/>
</dbReference>
<reference evidence="2 3" key="1">
    <citation type="submission" date="2016-10" db="EMBL/GenBank/DDBJ databases">
        <title>Evaluation of Human, Animal and Environmental Mycobacterium chelonae Isolates by Core Genome Phylogenomic Analysis, Targeted Gene Comparison, and Anti-microbial Susceptibility Patterns: A Tale of Mistaken Identities.</title>
        <authorList>
            <person name="Fogelson S.B."/>
            <person name="Camus A.C."/>
            <person name="Lorenz W."/>
            <person name="Vasireddy R."/>
            <person name="Vasireddy S."/>
            <person name="Smith T."/>
            <person name="Brown-Elliott B.A."/>
            <person name="Wallace R.J.Jr."/>
            <person name="Hasan N.A."/>
            <person name="Reischl U."/>
            <person name="Sanchez S."/>
        </authorList>
    </citation>
    <scope>NUCLEOTIDE SEQUENCE [LARGE SCALE GENOMIC DNA]</scope>
    <source>
        <strain evidence="2 3">8528</strain>
    </source>
</reference>
<comment type="caution">
    <text evidence="2">The sequence shown here is derived from an EMBL/GenBank/DDBJ whole genome shotgun (WGS) entry which is preliminary data.</text>
</comment>
<dbReference type="InterPro" id="IPR038469">
    <property type="entry name" value="tRNAHis_GuaTrfase_Thg1_sf"/>
</dbReference>
<gene>
    <name evidence="2" type="ORF">BKG73_17315</name>
</gene>
<dbReference type="PANTHER" id="PTHR12729:SF1">
    <property type="entry name" value="TRNAHIS GUANYLYLTRANSFERASE CATALYTIC DOMAIN-CONTAINING PROTEIN"/>
    <property type="match status" value="1"/>
</dbReference>
<dbReference type="InterPro" id="IPR007537">
    <property type="entry name" value="tRNAHis_GuaTrfase_Thg1"/>
</dbReference>
<evidence type="ECO:0000313" key="2">
    <source>
        <dbReference type="EMBL" id="OHU08992.1"/>
    </source>
</evidence>
<sequence>MGDSLGDRIKRYEGVYTHRLTPRSPLVIRVDGRAFHTYTKKLQRPFDPHLMSTMIRATVETSRQMQGFKLAYTQSDEATFLLTDYDDLGTQGWFGYELNKVVSLSASIFTAEFNAASHYLRDWLGFATFDARAFTVPIEDVPNVFVWRQRDWERNSLQMLSRSHFSHTQLHGKGRRDLHDMLHGVGVNWADLNDQEKNGTFVLGDRSLSSVRADYALIASWSSATANA</sequence>
<feature type="domain" description="tRNAHis guanylyltransferase catalytic" evidence="1">
    <location>
        <begin position="7"/>
        <end position="137"/>
    </location>
</feature>
<evidence type="ECO:0000313" key="3">
    <source>
        <dbReference type="Proteomes" id="UP000179621"/>
    </source>
</evidence>
<dbReference type="Pfam" id="PF04446">
    <property type="entry name" value="Thg1"/>
    <property type="match status" value="1"/>
</dbReference>